<gene>
    <name evidence="1" type="ORF">AVL63_02670</name>
</gene>
<sequence length="91" mass="10296">MGLKTNAEPRPKTTYTLEDIAELQEDARRCPSKRDAVNHFAEHYDHLTPRFLSRHLETLMSLDSEQLVSLIGYPDPTGEIAARRADMAVVS</sequence>
<dbReference type="AlphaFoldDB" id="A0A0W8IGT2"/>
<dbReference type="Proteomes" id="UP000054023">
    <property type="component" value="Unassembled WGS sequence"/>
</dbReference>
<evidence type="ECO:0000313" key="1">
    <source>
        <dbReference type="EMBL" id="KUG58944.1"/>
    </source>
</evidence>
<reference evidence="2" key="1">
    <citation type="submission" date="2015-12" db="EMBL/GenBank/DDBJ databases">
        <authorList>
            <person name="Nair G.R."/>
            <person name="Kaur G."/>
            <person name="Mayilraj S."/>
        </authorList>
    </citation>
    <scope>NUCLEOTIDE SEQUENCE [LARGE SCALE GENOMIC DNA]</scope>
    <source>
        <strain evidence="2">CD08_7</strain>
    </source>
</reference>
<dbReference type="STRING" id="317018.AVL63_02670"/>
<comment type="caution">
    <text evidence="1">The sequence shown here is derived from an EMBL/GenBank/DDBJ whole genome shotgun (WGS) entry which is preliminary data.</text>
</comment>
<proteinExistence type="predicted"/>
<name>A0A0W8IGT2_9MICC</name>
<evidence type="ECO:0000313" key="2">
    <source>
        <dbReference type="Proteomes" id="UP000054023"/>
    </source>
</evidence>
<dbReference type="EMBL" id="LQBM01000003">
    <property type="protein sequence ID" value="KUG58944.1"/>
    <property type="molecule type" value="Genomic_DNA"/>
</dbReference>
<accession>A0A0W8IGT2</accession>
<protein>
    <submittedName>
        <fullName evidence="1">Uncharacterized protein</fullName>
    </submittedName>
</protein>
<dbReference type="RefSeq" id="WP_058888627.1">
    <property type="nucleotide sequence ID" value="NZ_LQBM01000003.1"/>
</dbReference>
<organism evidence="1 2">
    <name type="scientific">Nesterenkonia jeotgali</name>
    <dbReference type="NCBI Taxonomy" id="317018"/>
    <lineage>
        <taxon>Bacteria</taxon>
        <taxon>Bacillati</taxon>
        <taxon>Actinomycetota</taxon>
        <taxon>Actinomycetes</taxon>
        <taxon>Micrococcales</taxon>
        <taxon>Micrococcaceae</taxon>
        <taxon>Nesterenkonia</taxon>
    </lineage>
</organism>
<keyword evidence="2" id="KW-1185">Reference proteome</keyword>